<dbReference type="Gene3D" id="3.30.420.10">
    <property type="entry name" value="Ribonuclease H-like superfamily/Ribonuclease H"/>
    <property type="match status" value="1"/>
</dbReference>
<dbReference type="Proteomes" id="UP000799423">
    <property type="component" value="Unassembled WGS sequence"/>
</dbReference>
<evidence type="ECO:0000313" key="1">
    <source>
        <dbReference type="EMBL" id="KAF2851734.1"/>
    </source>
</evidence>
<protein>
    <submittedName>
        <fullName evidence="1">Uncharacterized protein</fullName>
    </submittedName>
</protein>
<sequence length="137" mass="15318">MCYTYARATIGVSYAPTAYYADRLCERGRSYLRGYLSPEPASQHYKAYVATKTQITNQQAGVLALKLAGMPSPPKLPGRNASRKSAAQIQVEMKHEKDVEELVGQQIRNEAAQAFAQYRHSGPGPWSAKLDETMFWM</sequence>
<name>A0A6A7B8Q5_9PLEO</name>
<organism evidence="1 2">
    <name type="scientific">Plenodomus tracheiphilus IPT5</name>
    <dbReference type="NCBI Taxonomy" id="1408161"/>
    <lineage>
        <taxon>Eukaryota</taxon>
        <taxon>Fungi</taxon>
        <taxon>Dikarya</taxon>
        <taxon>Ascomycota</taxon>
        <taxon>Pezizomycotina</taxon>
        <taxon>Dothideomycetes</taxon>
        <taxon>Pleosporomycetidae</taxon>
        <taxon>Pleosporales</taxon>
        <taxon>Pleosporineae</taxon>
        <taxon>Leptosphaeriaceae</taxon>
        <taxon>Plenodomus</taxon>
    </lineage>
</organism>
<dbReference type="AlphaFoldDB" id="A0A6A7B8Q5"/>
<dbReference type="EMBL" id="MU006301">
    <property type="protein sequence ID" value="KAF2851734.1"/>
    <property type="molecule type" value="Genomic_DNA"/>
</dbReference>
<proteinExistence type="predicted"/>
<evidence type="ECO:0000313" key="2">
    <source>
        <dbReference type="Proteomes" id="UP000799423"/>
    </source>
</evidence>
<dbReference type="OrthoDB" id="10252740at2759"/>
<keyword evidence="2" id="KW-1185">Reference proteome</keyword>
<dbReference type="GO" id="GO:0003676">
    <property type="term" value="F:nucleic acid binding"/>
    <property type="evidence" value="ECO:0007669"/>
    <property type="project" value="InterPro"/>
</dbReference>
<reference evidence="1" key="1">
    <citation type="submission" date="2020-01" db="EMBL/GenBank/DDBJ databases">
        <authorList>
            <consortium name="DOE Joint Genome Institute"/>
            <person name="Haridas S."/>
            <person name="Albert R."/>
            <person name="Binder M."/>
            <person name="Bloem J."/>
            <person name="Labutti K."/>
            <person name="Salamov A."/>
            <person name="Andreopoulos B."/>
            <person name="Baker S.E."/>
            <person name="Barry K."/>
            <person name="Bills G."/>
            <person name="Bluhm B.H."/>
            <person name="Cannon C."/>
            <person name="Castanera R."/>
            <person name="Culley D.E."/>
            <person name="Daum C."/>
            <person name="Ezra D."/>
            <person name="Gonzalez J.B."/>
            <person name="Henrissat B."/>
            <person name="Kuo A."/>
            <person name="Liang C."/>
            <person name="Lipzen A."/>
            <person name="Lutzoni F."/>
            <person name="Magnuson J."/>
            <person name="Mondo S."/>
            <person name="Nolan M."/>
            <person name="Ohm R."/>
            <person name="Pangilinan J."/>
            <person name="Park H.-J."/>
            <person name="Ramirez L."/>
            <person name="Alfaro M."/>
            <person name="Sun H."/>
            <person name="Tritt A."/>
            <person name="Yoshinaga Y."/>
            <person name="Zwiers L.-H."/>
            <person name="Turgeon B.G."/>
            <person name="Goodwin S.B."/>
            <person name="Spatafora J.W."/>
            <person name="Crous P.W."/>
            <person name="Grigoriev I.V."/>
        </authorList>
    </citation>
    <scope>NUCLEOTIDE SEQUENCE</scope>
    <source>
        <strain evidence="1">IPT5</strain>
    </source>
</reference>
<accession>A0A6A7B8Q5</accession>
<gene>
    <name evidence="1" type="ORF">T440DRAFT_478259</name>
</gene>
<dbReference type="InterPro" id="IPR036397">
    <property type="entry name" value="RNaseH_sf"/>
</dbReference>